<evidence type="ECO:0000313" key="2">
    <source>
        <dbReference type="Proteomes" id="UP000308600"/>
    </source>
</evidence>
<reference evidence="1 2" key="1">
    <citation type="journal article" date="2019" name="Nat. Ecol. Evol.">
        <title>Megaphylogeny resolves global patterns of mushroom evolution.</title>
        <authorList>
            <person name="Varga T."/>
            <person name="Krizsan K."/>
            <person name="Foldi C."/>
            <person name="Dima B."/>
            <person name="Sanchez-Garcia M."/>
            <person name="Sanchez-Ramirez S."/>
            <person name="Szollosi G.J."/>
            <person name="Szarkandi J.G."/>
            <person name="Papp V."/>
            <person name="Albert L."/>
            <person name="Andreopoulos W."/>
            <person name="Angelini C."/>
            <person name="Antonin V."/>
            <person name="Barry K.W."/>
            <person name="Bougher N.L."/>
            <person name="Buchanan P."/>
            <person name="Buyck B."/>
            <person name="Bense V."/>
            <person name="Catcheside P."/>
            <person name="Chovatia M."/>
            <person name="Cooper J."/>
            <person name="Damon W."/>
            <person name="Desjardin D."/>
            <person name="Finy P."/>
            <person name="Geml J."/>
            <person name="Haridas S."/>
            <person name="Hughes K."/>
            <person name="Justo A."/>
            <person name="Karasinski D."/>
            <person name="Kautmanova I."/>
            <person name="Kiss B."/>
            <person name="Kocsube S."/>
            <person name="Kotiranta H."/>
            <person name="LaButti K.M."/>
            <person name="Lechner B.E."/>
            <person name="Liimatainen K."/>
            <person name="Lipzen A."/>
            <person name="Lukacs Z."/>
            <person name="Mihaltcheva S."/>
            <person name="Morgado L.N."/>
            <person name="Niskanen T."/>
            <person name="Noordeloos M.E."/>
            <person name="Ohm R.A."/>
            <person name="Ortiz-Santana B."/>
            <person name="Ovrebo C."/>
            <person name="Racz N."/>
            <person name="Riley R."/>
            <person name="Savchenko A."/>
            <person name="Shiryaev A."/>
            <person name="Soop K."/>
            <person name="Spirin V."/>
            <person name="Szebenyi C."/>
            <person name="Tomsovsky M."/>
            <person name="Tulloss R.E."/>
            <person name="Uehling J."/>
            <person name="Grigoriev I.V."/>
            <person name="Vagvolgyi C."/>
            <person name="Papp T."/>
            <person name="Martin F.M."/>
            <person name="Miettinen O."/>
            <person name="Hibbett D.S."/>
            <person name="Nagy L.G."/>
        </authorList>
    </citation>
    <scope>NUCLEOTIDE SEQUENCE [LARGE SCALE GENOMIC DNA]</scope>
    <source>
        <strain evidence="1 2">NL-1719</strain>
    </source>
</reference>
<sequence length="429" mass="45227">MSRLSGLLSLLSLAAAVSALAIVRRDIVPPAFAGPDGYNIAIPSVSKRDVSLQKRDSYVQVFDGSGTGPSDTDASIQGGAYLTFTRLDTYDLGACEAFCDGVTACVFVNLFIEYNSDATYNPQYKCAAYSDVHTAAEKTNFGGQQLLPPPAGPTYVQASVGYALASFEDPPTPDGYEFVFGPTGGANNAGGYMGSADLDSYDVAACAAQCNTRGADATGGACQYFNIWRAVTNGNPTGYTCSMYYIPTDASTATNYGQGDLLVTLSRGYQRISYLPDGGFEDYNPGGFDFAASDDNWIGTSPPGGTLDATIFNFQPYAHTGNSVALLGSAIGADALPGTLTPAAPLNLEAGKAYWVTFFQNSDFSGGLETDAYIEVHWNGAIVLTINPGDENWTYYQVQVTAAGNDQLAFVGGPAPGWSFLDDIYVWLA</sequence>
<proteinExistence type="predicted"/>
<organism evidence="1 2">
    <name type="scientific">Pluteus cervinus</name>
    <dbReference type="NCBI Taxonomy" id="181527"/>
    <lineage>
        <taxon>Eukaryota</taxon>
        <taxon>Fungi</taxon>
        <taxon>Dikarya</taxon>
        <taxon>Basidiomycota</taxon>
        <taxon>Agaricomycotina</taxon>
        <taxon>Agaricomycetes</taxon>
        <taxon>Agaricomycetidae</taxon>
        <taxon>Agaricales</taxon>
        <taxon>Pluteineae</taxon>
        <taxon>Pluteaceae</taxon>
        <taxon>Pluteus</taxon>
    </lineage>
</organism>
<protein>
    <submittedName>
        <fullName evidence="1">Uncharacterized protein</fullName>
    </submittedName>
</protein>
<dbReference type="Proteomes" id="UP000308600">
    <property type="component" value="Unassembled WGS sequence"/>
</dbReference>
<gene>
    <name evidence="1" type="ORF">BDN72DRAFT_822908</name>
</gene>
<name>A0ACD3AN76_9AGAR</name>
<evidence type="ECO:0000313" key="1">
    <source>
        <dbReference type="EMBL" id="TFK66971.1"/>
    </source>
</evidence>
<dbReference type="EMBL" id="ML208389">
    <property type="protein sequence ID" value="TFK66971.1"/>
    <property type="molecule type" value="Genomic_DNA"/>
</dbReference>
<accession>A0ACD3AN76</accession>
<keyword evidence="2" id="KW-1185">Reference proteome</keyword>